<dbReference type="PANTHER" id="PTHR35340:SF9">
    <property type="entry name" value="ASST-DOMAIN-CONTAINING PROTEIN"/>
    <property type="match status" value="1"/>
</dbReference>
<organism evidence="1 2">
    <name type="scientific">Lomentospora prolificans</name>
    <dbReference type="NCBI Taxonomy" id="41688"/>
    <lineage>
        <taxon>Eukaryota</taxon>
        <taxon>Fungi</taxon>
        <taxon>Dikarya</taxon>
        <taxon>Ascomycota</taxon>
        <taxon>Pezizomycotina</taxon>
        <taxon>Sordariomycetes</taxon>
        <taxon>Hypocreomycetidae</taxon>
        <taxon>Microascales</taxon>
        <taxon>Microascaceae</taxon>
        <taxon>Lomentospora</taxon>
    </lineage>
</organism>
<proteinExistence type="predicted"/>
<gene>
    <name evidence="1" type="ORF">jhhlp_006976</name>
</gene>
<evidence type="ECO:0000313" key="2">
    <source>
        <dbReference type="Proteomes" id="UP000233524"/>
    </source>
</evidence>
<comment type="caution">
    <text evidence="1">The sequence shown here is derived from an EMBL/GenBank/DDBJ whole genome shotgun (WGS) entry which is preliminary data.</text>
</comment>
<dbReference type="InParanoid" id="A0A2N3N1D1"/>
<dbReference type="SUPFAM" id="SSF50998">
    <property type="entry name" value="Quinoprotein alcohol dehydrogenase-like"/>
    <property type="match status" value="1"/>
</dbReference>
<protein>
    <recommendedName>
        <fullName evidence="3">ASST-domain-containing protein</fullName>
    </recommendedName>
</protein>
<dbReference type="AlphaFoldDB" id="A0A2N3N1D1"/>
<dbReference type="VEuPathDB" id="FungiDB:jhhlp_006976"/>
<dbReference type="InterPro" id="IPR053143">
    <property type="entry name" value="Arylsulfate_ST"/>
</dbReference>
<reference evidence="1 2" key="1">
    <citation type="journal article" date="2017" name="G3 (Bethesda)">
        <title>First Draft Genome Sequence of the Pathogenic Fungus Lomentospora prolificans (Formerly Scedosporium prolificans).</title>
        <authorList>
            <person name="Luo R."/>
            <person name="Zimin A."/>
            <person name="Workman R."/>
            <person name="Fan Y."/>
            <person name="Pertea G."/>
            <person name="Grossman N."/>
            <person name="Wear M.P."/>
            <person name="Jia B."/>
            <person name="Miller H."/>
            <person name="Casadevall A."/>
            <person name="Timp W."/>
            <person name="Zhang S.X."/>
            <person name="Salzberg S.L."/>
        </authorList>
    </citation>
    <scope>NUCLEOTIDE SEQUENCE [LARGE SCALE GENOMIC DNA]</scope>
    <source>
        <strain evidence="1 2">JHH-5317</strain>
    </source>
</reference>
<dbReference type="PANTHER" id="PTHR35340">
    <property type="entry name" value="PQQ ENZYME REPEAT PROTEIN-RELATED"/>
    <property type="match status" value="1"/>
</dbReference>
<dbReference type="EMBL" id="NLAX01001034">
    <property type="protein sequence ID" value="PKS06230.1"/>
    <property type="molecule type" value="Genomic_DNA"/>
</dbReference>
<evidence type="ECO:0008006" key="3">
    <source>
        <dbReference type="Google" id="ProtNLM"/>
    </source>
</evidence>
<evidence type="ECO:0000313" key="1">
    <source>
        <dbReference type="EMBL" id="PKS06230.1"/>
    </source>
</evidence>
<name>A0A2N3N1D1_9PEZI</name>
<dbReference type="Proteomes" id="UP000233524">
    <property type="component" value="Unassembled WGS sequence"/>
</dbReference>
<dbReference type="STRING" id="41688.A0A2N3N1D1"/>
<dbReference type="Pfam" id="PF14269">
    <property type="entry name" value="Arylsulfotran_2"/>
    <property type="match status" value="1"/>
</dbReference>
<dbReference type="OrthoDB" id="5427350at2759"/>
<dbReference type="InterPro" id="IPR011047">
    <property type="entry name" value="Quinoprotein_ADH-like_sf"/>
</dbReference>
<keyword evidence="2" id="KW-1185">Reference proteome</keyword>
<accession>A0A2N3N1D1</accession>
<dbReference type="InterPro" id="IPR039535">
    <property type="entry name" value="ASST-like"/>
</dbReference>
<sequence length="603" mass="66954">MSLAVPAGVELGSKSQHAGLRGVLETNRDDRPYHSSAITMKHLGTKSILASAFFQAGLADWQFRSRSDLAPPRLNITIPATEDVEQGYLFVAPFAGLPDTPSEQHGPRQAGPYIFRDNGDLVWSGYAIYSIWSTNFQAARWRGQDVLFSFEGDHNAGYGHGHGHITFMNQHYETIRELRAGNHKLVDKHEFHIVNEETGLIQIYQPVARDLTAWGAKPEQQWIVNAIIQELDIATGKVLFEWASLDHVAPDEAILPINPGQAGSGYNSSDAWDYFHINSVDKDADGNYLISARDACSIHKINGTDGSIIWRLAGKKSSFHLGKGVNFCFQHHARWLSQDGDEETISLYDNSAHGTEHNDGNEVHTAPTSSGKIVRVNTKTWKADLVQGFFPPDDLLSKSQGSTQILPNGNALVNWGSSGAVTEFLPDGTPIFHAYMDSGDLGVAVENYRAFRFNWTGLPTEEPAIVSLENEEGTTIYVSWNGDTETDTWRFYEVVDSHGSTKFLGEEKRTSFETSFHVPNRSIGQVLAEAVDRRGRVLRGTHIARVEQEILPITAGKSEPVVDGEQAKRQQRVLLTKSKTRLEKWLMLWFGGIKADIETGDDL</sequence>